<feature type="region of interest" description="Disordered" evidence="6">
    <location>
        <begin position="2038"/>
        <end position="2065"/>
    </location>
</feature>
<dbReference type="GO" id="GO:0072686">
    <property type="term" value="C:mitotic spindle"/>
    <property type="evidence" value="ECO:0007669"/>
    <property type="project" value="TreeGrafter"/>
</dbReference>
<keyword evidence="4" id="KW-0159">Chromosome partition</keyword>
<accession>A0A179HCJ4</accession>
<dbReference type="InterPro" id="IPR030397">
    <property type="entry name" value="SEPARIN_core_dom"/>
</dbReference>
<evidence type="ECO:0000256" key="2">
    <source>
        <dbReference type="ARBA" id="ARBA00012489"/>
    </source>
</evidence>
<feature type="region of interest" description="Disordered" evidence="6">
    <location>
        <begin position="1429"/>
        <end position="1460"/>
    </location>
</feature>
<evidence type="ECO:0000256" key="1">
    <source>
        <dbReference type="ARBA" id="ARBA00000451"/>
    </source>
</evidence>
<dbReference type="EMBL" id="LCWV01000043">
    <property type="protein sequence ID" value="PWI64854.1"/>
    <property type="molecule type" value="Genomic_DNA"/>
</dbReference>
<dbReference type="Gene3D" id="1.25.40.10">
    <property type="entry name" value="Tetratricopeptide repeat domain"/>
    <property type="match status" value="2"/>
</dbReference>
<dbReference type="PANTHER" id="PTHR12792:SF0">
    <property type="entry name" value="SEPARIN"/>
    <property type="match status" value="1"/>
</dbReference>
<evidence type="ECO:0000256" key="5">
    <source>
        <dbReference type="PROSITE-ProRule" id="PRU00339"/>
    </source>
</evidence>
<keyword evidence="5" id="KW-0802">TPR repeat</keyword>
<evidence type="ECO:0000259" key="7">
    <source>
        <dbReference type="PROSITE" id="PS51700"/>
    </source>
</evidence>
<dbReference type="EC" id="3.4.22.49" evidence="2"/>
<keyword evidence="3" id="KW-0378">Hydrolase</keyword>
<feature type="compositionally biased region" description="Low complexity" evidence="6">
    <location>
        <begin position="40"/>
        <end position="64"/>
    </location>
</feature>
<organism evidence="8 10">
    <name type="scientific">Purpureocillium lilacinum</name>
    <name type="common">Paecilomyces lilacinus</name>
    <dbReference type="NCBI Taxonomy" id="33203"/>
    <lineage>
        <taxon>Eukaryota</taxon>
        <taxon>Fungi</taxon>
        <taxon>Dikarya</taxon>
        <taxon>Ascomycota</taxon>
        <taxon>Pezizomycotina</taxon>
        <taxon>Sordariomycetes</taxon>
        <taxon>Hypocreomycetidae</taxon>
        <taxon>Hypocreales</taxon>
        <taxon>Ophiocordycipitaceae</taxon>
        <taxon>Purpureocillium</taxon>
    </lineage>
</organism>
<dbReference type="Pfam" id="PF03568">
    <property type="entry name" value="Separin_C"/>
    <property type="match status" value="1"/>
</dbReference>
<comment type="caution">
    <text evidence="8">The sequence shown here is derived from an EMBL/GenBank/DDBJ whole genome shotgun (WGS) entry which is preliminary data.</text>
</comment>
<dbReference type="Proteomes" id="UP000245956">
    <property type="component" value="Unassembled WGS sequence"/>
</dbReference>
<feature type="compositionally biased region" description="Low complexity" evidence="6">
    <location>
        <begin position="1307"/>
        <end position="1326"/>
    </location>
</feature>
<dbReference type="PROSITE" id="PS51700">
    <property type="entry name" value="SEPARIN"/>
    <property type="match status" value="1"/>
</dbReference>
<evidence type="ECO:0000256" key="3">
    <source>
        <dbReference type="ARBA" id="ARBA00022801"/>
    </source>
</evidence>
<dbReference type="InterPro" id="IPR011990">
    <property type="entry name" value="TPR-like_helical_dom_sf"/>
</dbReference>
<dbReference type="InterPro" id="IPR005314">
    <property type="entry name" value="Peptidase_C50"/>
</dbReference>
<comment type="catalytic activity">
    <reaction evidence="1">
        <text>All bonds known to be hydrolyzed by this endopeptidase have arginine in P1 and an acidic residue in P4. P6 is often occupied by an acidic residue or by a hydroxy-amino-acid residue, the phosphorylation of which enhances cleavage.</text>
        <dbReference type="EC" id="3.4.22.49"/>
    </reaction>
</comment>
<dbReference type="SUPFAM" id="SSF48452">
    <property type="entry name" value="TPR-like"/>
    <property type="match status" value="1"/>
</dbReference>
<dbReference type="GO" id="GO:0051307">
    <property type="term" value="P:meiotic chromosome separation"/>
    <property type="evidence" value="ECO:0007669"/>
    <property type="project" value="TreeGrafter"/>
</dbReference>
<dbReference type="PROSITE" id="PS50005">
    <property type="entry name" value="TPR"/>
    <property type="match status" value="1"/>
</dbReference>
<evidence type="ECO:0000313" key="8">
    <source>
        <dbReference type="EMBL" id="OAQ87179.1"/>
    </source>
</evidence>
<evidence type="ECO:0000313" key="9">
    <source>
        <dbReference type="EMBL" id="PWI64854.1"/>
    </source>
</evidence>
<gene>
    <name evidence="9" type="ORF">PCL_08487</name>
    <name evidence="8" type="ORF">VFPBJ_01219</name>
</gene>
<reference evidence="9" key="1">
    <citation type="submission" date="2015-05" db="EMBL/GenBank/DDBJ databases">
        <authorList>
            <person name="Wang D.B."/>
            <person name="Wang M."/>
        </authorList>
    </citation>
    <scope>NUCLEOTIDE SEQUENCE</scope>
    <source>
        <strain evidence="9">36-1</strain>
    </source>
</reference>
<feature type="region of interest" description="Disordered" evidence="6">
    <location>
        <begin position="90"/>
        <end position="134"/>
    </location>
</feature>
<feature type="domain" description="Peptidase C50" evidence="7">
    <location>
        <begin position="1873"/>
        <end position="1969"/>
    </location>
</feature>
<evidence type="ECO:0000256" key="6">
    <source>
        <dbReference type="SAM" id="MobiDB-lite"/>
    </source>
</evidence>
<dbReference type="Proteomes" id="UP000078240">
    <property type="component" value="Unassembled WGS sequence"/>
</dbReference>
<evidence type="ECO:0000313" key="10">
    <source>
        <dbReference type="Proteomes" id="UP000078240"/>
    </source>
</evidence>
<reference evidence="8 10" key="3">
    <citation type="submission" date="2016-01" db="EMBL/GenBank/DDBJ databases">
        <title>Biosynthesis of antibiotic leucinostatins and their inhibition on Phytophthora in bio-control Purpureocillium lilacinum.</title>
        <authorList>
            <person name="Wang G."/>
            <person name="Liu Z."/>
            <person name="Lin R."/>
            <person name="Li E."/>
            <person name="Mao Z."/>
            <person name="Ling J."/>
            <person name="Yin W."/>
            <person name="Xie B."/>
        </authorList>
    </citation>
    <scope>NUCLEOTIDE SEQUENCE [LARGE SCALE GENOMIC DNA]</scope>
    <source>
        <strain evidence="8">PLBJ-1</strain>
    </source>
</reference>
<dbReference type="GO" id="GO:0004197">
    <property type="term" value="F:cysteine-type endopeptidase activity"/>
    <property type="evidence" value="ECO:0007669"/>
    <property type="project" value="InterPro"/>
</dbReference>
<proteinExistence type="predicted"/>
<reference evidence="9 11" key="2">
    <citation type="journal article" date="2016" name="Front. Microbiol.">
        <title>Genome and transcriptome sequences reveal the specific parasitism of the nematophagous Purpureocillium lilacinum 36-1.</title>
        <authorList>
            <person name="Xie J."/>
            <person name="Li S."/>
            <person name="Mo C."/>
            <person name="Xiao X."/>
            <person name="Peng D."/>
            <person name="Wang G."/>
            <person name="Xiao Y."/>
        </authorList>
    </citation>
    <scope>NUCLEOTIDE SEQUENCE [LARGE SCALE GENOMIC DNA]</scope>
    <source>
        <strain evidence="9 11">36-1</strain>
    </source>
</reference>
<dbReference type="InterPro" id="IPR019734">
    <property type="entry name" value="TPR_rpt"/>
</dbReference>
<dbReference type="GO" id="GO:0044732">
    <property type="term" value="C:mitotic spindle pole body"/>
    <property type="evidence" value="ECO:0007669"/>
    <property type="project" value="TreeGrafter"/>
</dbReference>
<protein>
    <recommendedName>
        <fullName evidence="2">separase</fullName>
        <ecNumber evidence="2">3.4.22.49</ecNumber>
    </recommendedName>
</protein>
<dbReference type="GO" id="GO:0006508">
    <property type="term" value="P:proteolysis"/>
    <property type="evidence" value="ECO:0007669"/>
    <property type="project" value="InterPro"/>
</dbReference>
<sequence length="2105" mass="228679">MASLQAKVEAVKAAVSSASTCTPATVVTLKELLLPDAEPAAPKTKTAARATTTKTKSAGATKTTQNAEALGARERTVLATHVINATLKVLADAAKPPPPSTPSKRAEQLKQGARRRSLRRSASAPMTPLQPRTLNRVATSPIVATKDAKPVAPAQSAGYLATVECARVAFACLRSLKGPAQDGQTDFQLENGMSALVSKLLALGMHDPALKELRILKRRLDGTASTVNNKSKVAPETSFPAAVMAELLQFHDDVPKQSLPTTTAFQILVLKLVAATKKPAHIEGLTPALRISNKSSPINLLLNLAQGTDKEAPKAARQLAVFSQILLSIAPSVSSAEDAVAVEPRLSPSPSLAFELQTLAFQAQLKWWALAGHKGNVDEEVLPAFARCIRAFVRRQRSDEGAPYPTIAKAFDAIYKAIREQKHEPSASSTSPLASIYQILGSTAHSARAYDDAEKWLQQLKACLCPQTDSVVRRCSVSARILAASLKKSILRPDIHTMLQEVIEGLDGSLSGTVTELNELLESLSAARRSVAGLLMNILGPNSSSKAIPNELIEPLKTFTLRYPRFVRRWLGTPPAKDATAKQVLQFDQRRQIVTDSISHVMDGAMMIIKSDIPSGSLEWQLMDDVLQHCNSLLDSVSDATLSIGKLEKLGMYYVKISSLYFSRFIELRNQANRSEEANKQLLQSLSRSIDVVKERTTAEKEKAQLSTKLELFADLCKGAGRADDAVQTLRSICTDMAEDGVLSDVIAALASKPPALAWATTDKASSLSRTLRSIAKLDRSGTDWTFFLPEAERAAVLEHLMHLNCSETTSLQPLRLHDPSPAALLRIYSLEKYPIRRFRVLLHLFYQNIGEPDEVDEISSLLDQVSQHVQEREQAEDTSLSHYIPHLQTCYTFMAALADADTPASLSTLKESISAWKTMVQPCQTSDELYTVIDDPATLLHQLHSLNDLAGLRGEQHLQLSISDFSIILSRAIVDTTGVVHDDLVLSHSQLATQHVSIGNFTQAQTALEQTKALIEQNEKISAGVIADFYLSQAECLIGVGSLDEAMQCISKASDICSDSRSTWAQSKSHATVMLAMVSFLQSTISLQKGDIPGSLTAIKSSVRMLSHDWAKLESALSSANSTADASMSEVSMTSIDIKGPPARTAGPKFWGLASPLLRSLLHISSVYAHIGMLQETIYYAESALKIAEGTQSSLYRAQVSYWTGSVYVKAGRLDRALPMFEGAEDLMPRDVCASRVRFARQLAEFYRKTGDNDKANHYLKMAEDTIHLLSGSSDTTKPATGEEKVVRAVIKSKSTTTATGRVARTTRAKPAAAPRTARRVPPAKSRVAAASESPSLPRDVYQSSLLAAIILSRAIGFIYQRDWASASSLLEQVKTLPKLFSALSQEQVITATSLIGQSMEQMISDPVFSVVQDSTISFPAVCGGLDKGPIDKSPMAGSPPRRGRPTATDRKGSKERNGPAFADALRQAQELLMEAHGSALCRSDSSMVHRISALLQNTIILLSATSTSKGRSTAPSGLATVAVDLARNITWTRERATLKVSAGSTASGPIAKRGRRSSLSTSMDAAAFQQKYIEMIPKAWSVISLSLSENRHDLCITKFQAGSSPFILRLPLERANSRDADSEVFNFEHGREELLDIIKLANETSHSARDFSAKGERSAWWSEREALDDRLKELLATIETTWLGGFKGIFSQHRRRPELLARFQKSFHKILDGSLPSRNRTRGKKSAKGQTVTLDPRILDLFIGLGDPTEPDLDYDEALNDLLYFVVDILQFHGERNAYDEIDFDAMVVETYDALRGYYDAAKSADREDGTHTVLVLDKALHAFPWESLPCMQGSATSRVPSLACLGQLIAQADMTAVDDTGETLGHSVSATAGTYILNPSSDLKNTQVFFQPAFKTLASWNSVVSRTPEETEFEQALASSEVLLYFGHGSGAQYIRGKTVRRLERCRPVTFLMGCSSAALTDAGEFECYGPVWNYMMAGCPAVVGTLWDVTDRDIDRFAGRAFEEWGLFARGTFGEEDRKKAAGAAGAATAAGRAKGCKGKGKGRGNVAADDRGDGSARATPSSLAEAVARAREACKFRYLNAAAVVMYGIPAYIRPEEADQ</sequence>
<evidence type="ECO:0000313" key="11">
    <source>
        <dbReference type="Proteomes" id="UP000245956"/>
    </source>
</evidence>
<feature type="region of interest" description="Disordered" evidence="6">
    <location>
        <begin position="1307"/>
        <end position="1335"/>
    </location>
</feature>
<dbReference type="PANTHER" id="PTHR12792">
    <property type="entry name" value="EXTRA SPINDLE POLES 1-RELATED"/>
    <property type="match status" value="1"/>
</dbReference>
<feature type="region of interest" description="Disordered" evidence="6">
    <location>
        <begin position="40"/>
        <end position="66"/>
    </location>
</feature>
<dbReference type="GO" id="GO:0005634">
    <property type="term" value="C:nucleus"/>
    <property type="evidence" value="ECO:0007669"/>
    <property type="project" value="InterPro"/>
</dbReference>
<feature type="repeat" description="TPR" evidence="5">
    <location>
        <begin position="1199"/>
        <end position="1232"/>
    </location>
</feature>
<evidence type="ECO:0000256" key="4">
    <source>
        <dbReference type="ARBA" id="ARBA00022829"/>
    </source>
</evidence>
<dbReference type="EMBL" id="LSBH01000001">
    <property type="protein sequence ID" value="OAQ87179.1"/>
    <property type="molecule type" value="Genomic_DNA"/>
</dbReference>
<dbReference type="GO" id="GO:0005737">
    <property type="term" value="C:cytoplasm"/>
    <property type="evidence" value="ECO:0007669"/>
    <property type="project" value="TreeGrafter"/>
</dbReference>
<name>A0A179HCJ4_PURLI</name>
<feature type="compositionally biased region" description="Basic and acidic residues" evidence="6">
    <location>
        <begin position="1449"/>
        <end position="1459"/>
    </location>
</feature>